<evidence type="ECO:0000256" key="4">
    <source>
        <dbReference type="ARBA" id="ARBA00022729"/>
    </source>
</evidence>
<dbReference type="AlphaFoldDB" id="A0A0N4UPM1"/>
<dbReference type="InterPro" id="IPR005052">
    <property type="entry name" value="Lectin_leg"/>
</dbReference>
<dbReference type="PANTHER" id="PTHR12223">
    <property type="entry name" value="VESICULAR MANNOSE-BINDING LECTIN"/>
    <property type="match status" value="1"/>
</dbReference>
<keyword evidence="9" id="KW-1015">Disulfide bond</keyword>
<evidence type="ECO:0000313" key="15">
    <source>
        <dbReference type="EMBL" id="VDN53505.1"/>
    </source>
</evidence>
<keyword evidence="10" id="KW-0325">Glycoprotein</keyword>
<evidence type="ECO:0000256" key="11">
    <source>
        <dbReference type="ARBA" id="ARBA00046288"/>
    </source>
</evidence>
<dbReference type="OrthoDB" id="270293at2759"/>
<evidence type="ECO:0000256" key="9">
    <source>
        <dbReference type="ARBA" id="ARBA00023157"/>
    </source>
</evidence>
<comment type="subcellular location">
    <subcellularLocation>
        <location evidence="11">Endomembrane system</location>
        <topology evidence="11">Single-pass type I membrane protein</topology>
    </subcellularLocation>
    <subcellularLocation>
        <location evidence="1">Golgi apparatus membrane</location>
        <topology evidence="1">Single-pass membrane protein</topology>
    </subcellularLocation>
</comment>
<feature type="signal peptide" evidence="13">
    <location>
        <begin position="1"/>
        <end position="19"/>
    </location>
</feature>
<keyword evidence="17" id="KW-1185">Reference proteome</keyword>
<keyword evidence="4 13" id="KW-0732">Signal</keyword>
<evidence type="ECO:0000256" key="2">
    <source>
        <dbReference type="ARBA" id="ARBA00022692"/>
    </source>
</evidence>
<dbReference type="GO" id="GO:0005789">
    <property type="term" value="C:endoplasmic reticulum membrane"/>
    <property type="evidence" value="ECO:0007669"/>
    <property type="project" value="TreeGrafter"/>
</dbReference>
<evidence type="ECO:0000256" key="13">
    <source>
        <dbReference type="SAM" id="SignalP"/>
    </source>
</evidence>
<name>A0A0N4UPM1_DRAME</name>
<organism evidence="16 18">
    <name type="scientific">Dracunculus medinensis</name>
    <name type="common">Guinea worm</name>
    <dbReference type="NCBI Taxonomy" id="318479"/>
    <lineage>
        <taxon>Eukaryota</taxon>
        <taxon>Metazoa</taxon>
        <taxon>Ecdysozoa</taxon>
        <taxon>Nematoda</taxon>
        <taxon>Chromadorea</taxon>
        <taxon>Rhabditida</taxon>
        <taxon>Spirurina</taxon>
        <taxon>Dracunculoidea</taxon>
        <taxon>Dracunculidae</taxon>
        <taxon>Dracunculus</taxon>
    </lineage>
</organism>
<dbReference type="GO" id="GO:0030134">
    <property type="term" value="C:COPII-coated ER to Golgi transport vesicle"/>
    <property type="evidence" value="ECO:0007669"/>
    <property type="project" value="TreeGrafter"/>
</dbReference>
<dbReference type="InterPro" id="IPR051136">
    <property type="entry name" value="Intracellular_Lectin-GPT"/>
</dbReference>
<dbReference type="WBParaSite" id="DME_0000991301-mRNA-1">
    <property type="protein sequence ID" value="DME_0000991301-mRNA-1"/>
    <property type="gene ID" value="DME_0000991301"/>
</dbReference>
<dbReference type="PROSITE" id="PS51328">
    <property type="entry name" value="L_LECTIN_LIKE"/>
    <property type="match status" value="1"/>
</dbReference>
<dbReference type="GO" id="GO:0006888">
    <property type="term" value="P:endoplasmic reticulum to Golgi vesicle-mediated transport"/>
    <property type="evidence" value="ECO:0007669"/>
    <property type="project" value="TreeGrafter"/>
</dbReference>
<keyword evidence="5" id="KW-0430">Lectin</keyword>
<dbReference type="PANTHER" id="PTHR12223:SF45">
    <property type="entry name" value="RE50040P"/>
    <property type="match status" value="1"/>
</dbReference>
<accession>A0A0N4UPM1</accession>
<evidence type="ECO:0000256" key="8">
    <source>
        <dbReference type="ARBA" id="ARBA00023136"/>
    </source>
</evidence>
<keyword evidence="7" id="KW-0333">Golgi apparatus</keyword>
<dbReference type="Pfam" id="PF03388">
    <property type="entry name" value="Lectin_leg-like"/>
    <property type="match status" value="1"/>
</dbReference>
<gene>
    <name evidence="15" type="ORF">DME_LOCUS3478</name>
</gene>
<evidence type="ECO:0000313" key="17">
    <source>
        <dbReference type="Proteomes" id="UP000274756"/>
    </source>
</evidence>
<protein>
    <submittedName>
        <fullName evidence="18">L-type lectin-like domain-containing protein</fullName>
    </submittedName>
</protein>
<reference evidence="18" key="1">
    <citation type="submission" date="2017-02" db="UniProtKB">
        <authorList>
            <consortium name="WormBaseParasite"/>
        </authorList>
    </citation>
    <scope>IDENTIFICATION</scope>
</reference>
<keyword evidence="8 12" id="KW-0472">Membrane</keyword>
<dbReference type="SUPFAM" id="SSF49899">
    <property type="entry name" value="Concanavalin A-like lectins/glucanases"/>
    <property type="match status" value="1"/>
</dbReference>
<keyword evidence="2 12" id="KW-0812">Transmembrane</keyword>
<dbReference type="EMBL" id="UYYG01000138">
    <property type="protein sequence ID" value="VDN53505.1"/>
    <property type="molecule type" value="Genomic_DNA"/>
</dbReference>
<keyword evidence="3" id="KW-0479">Metal-binding</keyword>
<feature type="transmembrane region" description="Helical" evidence="12">
    <location>
        <begin position="308"/>
        <end position="335"/>
    </location>
</feature>
<dbReference type="GO" id="GO:0000139">
    <property type="term" value="C:Golgi membrane"/>
    <property type="evidence" value="ECO:0007669"/>
    <property type="project" value="UniProtKB-SubCell"/>
</dbReference>
<proteinExistence type="predicted"/>
<evidence type="ECO:0000259" key="14">
    <source>
        <dbReference type="PROSITE" id="PS51328"/>
    </source>
</evidence>
<reference evidence="15 17" key="2">
    <citation type="submission" date="2018-11" db="EMBL/GenBank/DDBJ databases">
        <authorList>
            <consortium name="Pathogen Informatics"/>
        </authorList>
    </citation>
    <scope>NUCLEOTIDE SEQUENCE [LARGE SCALE GENOMIC DNA]</scope>
</reference>
<evidence type="ECO:0000256" key="3">
    <source>
        <dbReference type="ARBA" id="ARBA00022723"/>
    </source>
</evidence>
<evidence type="ECO:0000256" key="1">
    <source>
        <dbReference type="ARBA" id="ARBA00004194"/>
    </source>
</evidence>
<evidence type="ECO:0000256" key="12">
    <source>
        <dbReference type="SAM" id="Phobius"/>
    </source>
</evidence>
<dbReference type="InterPro" id="IPR013320">
    <property type="entry name" value="ConA-like_dom_sf"/>
</dbReference>
<dbReference type="GO" id="GO:0046872">
    <property type="term" value="F:metal ion binding"/>
    <property type="evidence" value="ECO:0007669"/>
    <property type="project" value="UniProtKB-KW"/>
</dbReference>
<dbReference type="STRING" id="318479.A0A0N4UPM1"/>
<evidence type="ECO:0000256" key="5">
    <source>
        <dbReference type="ARBA" id="ARBA00022734"/>
    </source>
</evidence>
<evidence type="ECO:0000313" key="18">
    <source>
        <dbReference type="WBParaSite" id="DME_0000991301-mRNA-1"/>
    </source>
</evidence>
<evidence type="ECO:0000313" key="16">
    <source>
        <dbReference type="Proteomes" id="UP000038040"/>
    </source>
</evidence>
<dbReference type="Gene3D" id="2.60.120.200">
    <property type="match status" value="1"/>
</dbReference>
<dbReference type="FunFam" id="2.60.120.200:FF:000017">
    <property type="entry name" value="Vesicular integral-membrane protein VIP36"/>
    <property type="match status" value="1"/>
</dbReference>
<dbReference type="GO" id="GO:0005537">
    <property type="term" value="F:D-mannose binding"/>
    <property type="evidence" value="ECO:0007669"/>
    <property type="project" value="TreeGrafter"/>
</dbReference>
<dbReference type="Proteomes" id="UP000038040">
    <property type="component" value="Unplaced"/>
</dbReference>
<feature type="domain" description="L-type lectin-like" evidence="14">
    <location>
        <begin position="45"/>
        <end position="272"/>
    </location>
</feature>
<dbReference type="Proteomes" id="UP000274756">
    <property type="component" value="Unassembled WGS sequence"/>
</dbReference>
<evidence type="ECO:0000256" key="6">
    <source>
        <dbReference type="ARBA" id="ARBA00022989"/>
    </source>
</evidence>
<feature type="chain" id="PRO_5033230247" evidence="13">
    <location>
        <begin position="20"/>
        <end position="347"/>
    </location>
</feature>
<dbReference type="GO" id="GO:0005793">
    <property type="term" value="C:endoplasmic reticulum-Golgi intermediate compartment"/>
    <property type="evidence" value="ECO:0007669"/>
    <property type="project" value="TreeGrafter"/>
</dbReference>
<keyword evidence="6 12" id="KW-1133">Transmembrane helix</keyword>
<sequence>MLYDFTYFFFIVSVAVILAKDQTPSTPVDKEAKSVRETSSQEVRGYFKKEHSLNKPYQGTGMNMAEWDIVGSTVVSNQYIRLTGDVQSRQGGLWNNVPVRSKDWELLVNFKVHGSKGDLFGDGLAIWYTQSRGELGSVFGSKDYFRGLSVFLDTYSNHNGPHSHTHPYITAMVNNGTLHYDHDKDGTHTQLGGEHTGCEAKFRNKDHDTQILIRYVANTISIFIDVKGIGMWEECLIVDGVKLPTGYYFGITAATGDLSDNHDIISIKMFEQEFDRGSINTDFDSIEPAAEFSVSPRDHIDTPRPSKLGWFGTILLLIIATIIIVSVLGFGIVFIQQRQERLRKRFY</sequence>
<evidence type="ECO:0000256" key="7">
    <source>
        <dbReference type="ARBA" id="ARBA00023034"/>
    </source>
</evidence>
<evidence type="ECO:0000256" key="10">
    <source>
        <dbReference type="ARBA" id="ARBA00023180"/>
    </source>
</evidence>